<evidence type="ECO:0000313" key="7">
    <source>
        <dbReference type="EMBL" id="KAK6638371.1"/>
    </source>
</evidence>
<proteinExistence type="inferred from homology"/>
<keyword evidence="3" id="KW-0812">Transmembrane</keyword>
<protein>
    <recommendedName>
        <fullName evidence="6">RPA-interacting protein C-terminal domain-containing protein</fullName>
    </recommendedName>
</protein>
<dbReference type="PANTHER" id="PTHR11266">
    <property type="entry name" value="PEROXISOMAL MEMBRANE PROTEIN 2, PXMP2 MPV17"/>
    <property type="match status" value="1"/>
</dbReference>
<name>A0ABR1B9A5_POLSC</name>
<comment type="caution">
    <text evidence="7">The sequence shown here is derived from an EMBL/GenBank/DDBJ whole genome shotgun (WGS) entry which is preliminary data.</text>
</comment>
<keyword evidence="5" id="KW-0472">Membrane</keyword>
<dbReference type="Pfam" id="PF14768">
    <property type="entry name" value="RPA_interact_C"/>
    <property type="match status" value="1"/>
</dbReference>
<evidence type="ECO:0000256" key="1">
    <source>
        <dbReference type="ARBA" id="ARBA00004141"/>
    </source>
</evidence>
<comment type="similarity">
    <text evidence="2">Belongs to the peroxisomal membrane protein PXMP2/4 family.</text>
</comment>
<keyword evidence="8" id="KW-1185">Reference proteome</keyword>
<dbReference type="Proteomes" id="UP001359485">
    <property type="component" value="Unassembled WGS sequence"/>
</dbReference>
<evidence type="ECO:0000259" key="6">
    <source>
        <dbReference type="Pfam" id="PF14768"/>
    </source>
</evidence>
<evidence type="ECO:0000313" key="8">
    <source>
        <dbReference type="Proteomes" id="UP001359485"/>
    </source>
</evidence>
<evidence type="ECO:0000256" key="2">
    <source>
        <dbReference type="ARBA" id="ARBA00006824"/>
    </source>
</evidence>
<accession>A0ABR1B9A5</accession>
<evidence type="ECO:0000256" key="4">
    <source>
        <dbReference type="ARBA" id="ARBA00022989"/>
    </source>
</evidence>
<dbReference type="InterPro" id="IPR028159">
    <property type="entry name" value="RPA_interact_C_dom"/>
</dbReference>
<gene>
    <name evidence="7" type="ORF">RUM44_008800</name>
</gene>
<comment type="subcellular location">
    <subcellularLocation>
        <location evidence="1">Membrane</location>
        <topology evidence="1">Multi-pass membrane protein</topology>
    </subcellularLocation>
</comment>
<dbReference type="Pfam" id="PF04117">
    <property type="entry name" value="Mpv17_PMP22"/>
    <property type="match status" value="1"/>
</dbReference>
<evidence type="ECO:0000256" key="3">
    <source>
        <dbReference type="ARBA" id="ARBA00022692"/>
    </source>
</evidence>
<dbReference type="EMBL" id="JAWJWF010000002">
    <property type="protein sequence ID" value="KAK6638371.1"/>
    <property type="molecule type" value="Genomic_DNA"/>
</dbReference>
<dbReference type="InterPro" id="IPR007248">
    <property type="entry name" value="Mpv17_PMP22"/>
</dbReference>
<dbReference type="PANTHER" id="PTHR11266:SF75">
    <property type="entry name" value="IP10007P-RELATED"/>
    <property type="match status" value="1"/>
</dbReference>
<evidence type="ECO:0000256" key="5">
    <source>
        <dbReference type="ARBA" id="ARBA00023136"/>
    </source>
</evidence>
<reference evidence="7 8" key="1">
    <citation type="submission" date="2023-09" db="EMBL/GenBank/DDBJ databases">
        <title>Genomes of two closely related lineages of the louse Polyplax serrata with different host specificities.</title>
        <authorList>
            <person name="Martinu J."/>
            <person name="Tarabai H."/>
            <person name="Stefka J."/>
            <person name="Hypsa V."/>
        </authorList>
    </citation>
    <scope>NUCLEOTIDE SEQUENCE [LARGE SCALE GENOMIC DNA]</scope>
    <source>
        <strain evidence="7">98ZLc_SE</strain>
    </source>
</reference>
<keyword evidence="4" id="KW-1133">Transmembrane helix</keyword>
<feature type="domain" description="RPA-interacting protein C-terminal" evidence="6">
    <location>
        <begin position="302"/>
        <end position="384"/>
    </location>
</feature>
<sequence length="387" mass="44480">MSKFMKITQQYPVIRGMISYACIWPIGSCVQQKLAGQEEIDVKRCFRFALYGSCFVAPTLYVWIKISSRFWPTQGFKIAVKKAIIEQFTYGPAAMASFFAGMTLLEGGTVQDAIQEVKKKFLPTYKVAICFWPLLQTINFAFIPEANRVVFVGRIADLVKMSNGIAVSPSNSVNKTRNAILRMKNCSPKLRSKLRERCQQRIQNERFKILNTLRKISEQDTFKVAFGNIICEEWKNIDDDELCEPLVQTLDRQISEPEFNLDEELLLEELLEKELLLEHEEWLFQQYEELLSEQKETSNDVVCPLCCAGYLELKDISCPSKVQCTKCSEIITIDKSLLDLQSAIYECLSWHEKQCNRNPGFIKVFKNKNESNLCVICDHCSFLNVVG</sequence>
<organism evidence="7 8">
    <name type="scientific">Polyplax serrata</name>
    <name type="common">Common mouse louse</name>
    <dbReference type="NCBI Taxonomy" id="468196"/>
    <lineage>
        <taxon>Eukaryota</taxon>
        <taxon>Metazoa</taxon>
        <taxon>Ecdysozoa</taxon>
        <taxon>Arthropoda</taxon>
        <taxon>Hexapoda</taxon>
        <taxon>Insecta</taxon>
        <taxon>Pterygota</taxon>
        <taxon>Neoptera</taxon>
        <taxon>Paraneoptera</taxon>
        <taxon>Psocodea</taxon>
        <taxon>Troctomorpha</taxon>
        <taxon>Phthiraptera</taxon>
        <taxon>Anoplura</taxon>
        <taxon>Polyplacidae</taxon>
        <taxon>Polyplax</taxon>
    </lineage>
</organism>